<reference evidence="4" key="1">
    <citation type="submission" date="2016-10" db="EMBL/GenBank/DDBJ databases">
        <authorList>
            <person name="Varghese N."/>
            <person name="Submissions S."/>
        </authorList>
    </citation>
    <scope>NUCLEOTIDE SEQUENCE [LARGE SCALE GENOMIC DNA]</scope>
    <source>
        <strain evidence="4">DSM 27981</strain>
    </source>
</reference>
<evidence type="ECO:0000313" key="4">
    <source>
        <dbReference type="Proteomes" id="UP000199119"/>
    </source>
</evidence>
<evidence type="ECO:0000313" key="3">
    <source>
        <dbReference type="EMBL" id="SFF26664.1"/>
    </source>
</evidence>
<sequence>MKKVLFSLLACSMASIVSAEGGGGAAQAPSVDVRFGKPTFTQKLFYEKMYEKKPFEDATLYYYDNGVYKIISPGEEHYGVYVVRGKLTDDEYAVNFISLPSSDWGGKTAMHALKFDRKTGRFTQQATWEDDPHIAPQDGRFSQEVNTIADPRPVKWETHAQPEQRGK</sequence>
<feature type="chain" id="PRO_5011538042" evidence="2">
    <location>
        <begin position="20"/>
        <end position="167"/>
    </location>
</feature>
<keyword evidence="4" id="KW-1185">Reference proteome</keyword>
<feature type="region of interest" description="Disordered" evidence="1">
    <location>
        <begin position="144"/>
        <end position="167"/>
    </location>
</feature>
<keyword evidence="2" id="KW-0732">Signal</keyword>
<dbReference type="AlphaFoldDB" id="A0A1I2H8Y7"/>
<proteinExistence type="predicted"/>
<dbReference type="STRING" id="1177982.SAMN04489711_12125"/>
<feature type="compositionally biased region" description="Basic and acidic residues" evidence="1">
    <location>
        <begin position="152"/>
        <end position="167"/>
    </location>
</feature>
<dbReference type="OrthoDB" id="9802489at2"/>
<feature type="signal peptide" evidence="2">
    <location>
        <begin position="1"/>
        <end position="19"/>
    </location>
</feature>
<name>A0A1I2H8Y7_9BURK</name>
<accession>A0A1I2H8Y7</accession>
<evidence type="ECO:0000256" key="2">
    <source>
        <dbReference type="SAM" id="SignalP"/>
    </source>
</evidence>
<dbReference type="Proteomes" id="UP000199119">
    <property type="component" value="Unassembled WGS sequence"/>
</dbReference>
<dbReference type="EMBL" id="FONX01000021">
    <property type="protein sequence ID" value="SFF26664.1"/>
    <property type="molecule type" value="Genomic_DNA"/>
</dbReference>
<evidence type="ECO:0000256" key="1">
    <source>
        <dbReference type="SAM" id="MobiDB-lite"/>
    </source>
</evidence>
<protein>
    <submittedName>
        <fullName evidence="3">Uncharacterized protein</fullName>
    </submittedName>
</protein>
<organism evidence="3 4">
    <name type="scientific">Paracidovorax wautersii</name>
    <dbReference type="NCBI Taxonomy" id="1177982"/>
    <lineage>
        <taxon>Bacteria</taxon>
        <taxon>Pseudomonadati</taxon>
        <taxon>Pseudomonadota</taxon>
        <taxon>Betaproteobacteria</taxon>
        <taxon>Burkholderiales</taxon>
        <taxon>Comamonadaceae</taxon>
        <taxon>Paracidovorax</taxon>
    </lineage>
</organism>
<gene>
    <name evidence="3" type="ORF">SAMN04489711_12125</name>
</gene>